<dbReference type="WBParaSite" id="HPLM_0001190801-mRNA-1">
    <property type="protein sequence ID" value="HPLM_0001190801-mRNA-1"/>
    <property type="gene ID" value="HPLM_0001190801"/>
</dbReference>
<dbReference type="EMBL" id="UZAF01017702">
    <property type="protein sequence ID" value="VDO44163.1"/>
    <property type="molecule type" value="Genomic_DNA"/>
</dbReference>
<sequence>MSSTGSQLDVLLAKRLRWVRQESLITRTALNIRLSDETACDPSSLTTSYRPRPRYGAGALGALVGLAAVSTDSDLGKCAMSHIHGPHKRAAPRSAMPFMPPELVELFLAGLSA</sequence>
<dbReference type="AlphaFoldDB" id="A0A0N4WL94"/>
<protein>
    <submittedName>
        <fullName evidence="3">Transposase</fullName>
    </submittedName>
</protein>
<keyword evidence="2" id="KW-1185">Reference proteome</keyword>
<evidence type="ECO:0000313" key="3">
    <source>
        <dbReference type="WBParaSite" id="HPLM_0001190801-mRNA-1"/>
    </source>
</evidence>
<dbReference type="Proteomes" id="UP000268014">
    <property type="component" value="Unassembled WGS sequence"/>
</dbReference>
<organism evidence="3">
    <name type="scientific">Haemonchus placei</name>
    <name type="common">Barber's pole worm</name>
    <dbReference type="NCBI Taxonomy" id="6290"/>
    <lineage>
        <taxon>Eukaryota</taxon>
        <taxon>Metazoa</taxon>
        <taxon>Ecdysozoa</taxon>
        <taxon>Nematoda</taxon>
        <taxon>Chromadorea</taxon>
        <taxon>Rhabditida</taxon>
        <taxon>Rhabditina</taxon>
        <taxon>Rhabditomorpha</taxon>
        <taxon>Strongyloidea</taxon>
        <taxon>Trichostrongylidae</taxon>
        <taxon>Haemonchus</taxon>
    </lineage>
</organism>
<reference evidence="3" key="1">
    <citation type="submission" date="2017-02" db="UniProtKB">
        <authorList>
            <consortium name="WormBaseParasite"/>
        </authorList>
    </citation>
    <scope>IDENTIFICATION</scope>
</reference>
<evidence type="ECO:0000313" key="1">
    <source>
        <dbReference type="EMBL" id="VDO44163.1"/>
    </source>
</evidence>
<evidence type="ECO:0000313" key="2">
    <source>
        <dbReference type="Proteomes" id="UP000268014"/>
    </source>
</evidence>
<reference evidence="1 2" key="2">
    <citation type="submission" date="2018-11" db="EMBL/GenBank/DDBJ databases">
        <authorList>
            <consortium name="Pathogen Informatics"/>
        </authorList>
    </citation>
    <scope>NUCLEOTIDE SEQUENCE [LARGE SCALE GENOMIC DNA]</scope>
    <source>
        <strain evidence="1 2">MHpl1</strain>
    </source>
</reference>
<proteinExistence type="predicted"/>
<accession>A0A0N4WL94</accession>
<name>A0A0N4WL94_HAEPC</name>
<gene>
    <name evidence="1" type="ORF">HPLM_LOCUS11900</name>
</gene>